<evidence type="ECO:0000256" key="3">
    <source>
        <dbReference type="ARBA" id="ARBA00018192"/>
    </source>
</evidence>
<dbReference type="Proteomes" id="UP000694925">
    <property type="component" value="Unplaced"/>
</dbReference>
<keyword evidence="10 14" id="KW-0496">Mitochondrion</keyword>
<dbReference type="KEGG" id="ccal:108628331"/>
<sequence length="151" mass="17372">MSKAKTGPQDMPPPGGYAPFQWERVTLRTLFTGKIGVGLFIVVNAIGWPLYAKSFQYARRQFIEKKSNELAALPLLIAENDRATLKYMRRLRDLEADVMKDFPFWEVGTLFGVPIYETVSKDKYREPTPMDMYAFADRFTVPSTNLDPFFT</sequence>
<gene>
    <name evidence="16" type="primary">LOC108628331</name>
</gene>
<evidence type="ECO:0000313" key="15">
    <source>
        <dbReference type="Proteomes" id="UP000694925"/>
    </source>
</evidence>
<feature type="transmembrane region" description="Helical" evidence="14">
    <location>
        <begin position="31"/>
        <end position="51"/>
    </location>
</feature>
<organism evidence="15 16">
    <name type="scientific">Ceratina calcarata</name>
    <dbReference type="NCBI Taxonomy" id="156304"/>
    <lineage>
        <taxon>Eukaryota</taxon>
        <taxon>Metazoa</taxon>
        <taxon>Ecdysozoa</taxon>
        <taxon>Arthropoda</taxon>
        <taxon>Hexapoda</taxon>
        <taxon>Insecta</taxon>
        <taxon>Pterygota</taxon>
        <taxon>Neoptera</taxon>
        <taxon>Endopterygota</taxon>
        <taxon>Hymenoptera</taxon>
        <taxon>Apocrita</taxon>
        <taxon>Aculeata</taxon>
        <taxon>Apoidea</taxon>
        <taxon>Anthophila</taxon>
        <taxon>Apidae</taxon>
        <taxon>Ceratina</taxon>
        <taxon>Zadontomerus</taxon>
    </lineage>
</organism>
<evidence type="ECO:0000256" key="14">
    <source>
        <dbReference type="RuleBase" id="RU368034"/>
    </source>
</evidence>
<keyword evidence="9 14" id="KW-1133">Transmembrane helix</keyword>
<keyword evidence="11 14" id="KW-0472">Membrane</keyword>
<comment type="function">
    <text evidence="12">Accessory subunit of the mitochondrial membrane respiratory chain NADH dehydrogenase (Complex I), that is believed not to be involved in catalysis. Complex I functions in the transfer of electrons from NADH to the respiratory chain. The immediate electron acceptor for the enzyme is believed to be ubiquinone. Involved in the interferon/all-trans-retinoic acid (IFN/RA) induced cell death. This apoptotic activity is inhibited by interaction with viral IRF1. Prevents the transactivation of STAT3 target genes. May play a role in CARD15-mediated innate mucosal responses and serve to regulate intestinal epithelial cell responses to microbes.</text>
</comment>
<dbReference type="Pfam" id="PF06212">
    <property type="entry name" value="GRIM-19"/>
    <property type="match status" value="1"/>
</dbReference>
<dbReference type="RefSeq" id="XP_017885651.1">
    <property type="nucleotide sequence ID" value="XM_018030162.2"/>
</dbReference>
<dbReference type="AlphaFoldDB" id="A0AAJ7NB04"/>
<evidence type="ECO:0000256" key="12">
    <source>
        <dbReference type="ARBA" id="ARBA00045908"/>
    </source>
</evidence>
<reference evidence="16" key="1">
    <citation type="submission" date="2025-08" db="UniProtKB">
        <authorList>
            <consortium name="RefSeq"/>
        </authorList>
    </citation>
    <scope>IDENTIFICATION</scope>
    <source>
        <tissue evidence="16">Whole body</tissue>
    </source>
</reference>
<evidence type="ECO:0000256" key="1">
    <source>
        <dbReference type="ARBA" id="ARBA00004298"/>
    </source>
</evidence>
<keyword evidence="8 14" id="KW-0249">Electron transport</keyword>
<dbReference type="GO" id="GO:0005743">
    <property type="term" value="C:mitochondrial inner membrane"/>
    <property type="evidence" value="ECO:0007669"/>
    <property type="project" value="UniProtKB-SubCell"/>
</dbReference>
<evidence type="ECO:0000256" key="7">
    <source>
        <dbReference type="ARBA" id="ARBA00022792"/>
    </source>
</evidence>
<comment type="subcellular location">
    <subcellularLocation>
        <location evidence="1 14">Mitochondrion inner membrane</location>
        <topology evidence="1 14">Single-pass membrane protein</topology>
        <orientation evidence="1 14">Matrix side</orientation>
    </subcellularLocation>
</comment>
<evidence type="ECO:0000256" key="6">
    <source>
        <dbReference type="ARBA" id="ARBA00022692"/>
    </source>
</evidence>
<comment type="subunit">
    <text evidence="13">Complex I is composed of 45 different subunits. Interacts with CARD15, but not with CARD4. Interacts with STAT3, but not with STAT1, STAT2 and STAT5A. Interacts with OLFM4.</text>
</comment>
<evidence type="ECO:0000256" key="5">
    <source>
        <dbReference type="ARBA" id="ARBA00022660"/>
    </source>
</evidence>
<name>A0AAJ7NB04_9HYME</name>
<dbReference type="PANTHER" id="PTHR12966">
    <property type="entry name" value="NADH DEHYDROGENASE UBIQUINONE 1 ALPHA SUBCOMPLEX SUBUNIT 13"/>
    <property type="match status" value="1"/>
</dbReference>
<evidence type="ECO:0000256" key="8">
    <source>
        <dbReference type="ARBA" id="ARBA00022982"/>
    </source>
</evidence>
<dbReference type="CTD" id="31578"/>
<accession>A0AAJ7NB04</accession>
<proteinExistence type="inferred from homology"/>
<keyword evidence="5 14" id="KW-0679">Respiratory chain</keyword>
<evidence type="ECO:0000256" key="10">
    <source>
        <dbReference type="ARBA" id="ARBA00023128"/>
    </source>
</evidence>
<dbReference type="PANTHER" id="PTHR12966:SF0">
    <property type="entry name" value="NADH DEHYDROGENASE [UBIQUINONE] 1 ALPHA SUBCOMPLEX SUBUNIT 13"/>
    <property type="match status" value="1"/>
</dbReference>
<keyword evidence="15" id="KW-1185">Reference proteome</keyword>
<evidence type="ECO:0000256" key="4">
    <source>
        <dbReference type="ARBA" id="ARBA00022448"/>
    </source>
</evidence>
<evidence type="ECO:0000256" key="2">
    <source>
        <dbReference type="ARBA" id="ARBA00007312"/>
    </source>
</evidence>
<protein>
    <recommendedName>
        <fullName evidence="3 14">NADH dehydrogenase [ubiquinone] 1 alpha subcomplex subunit 13</fullName>
    </recommendedName>
</protein>
<comment type="function">
    <text evidence="14">Complex I functions in the transfer of electrons from NADH to the respiratory chain. Accessory subunit of the mitochondrial membrane respiratory chain NADH dehydrogenase (Complex I), that is believed not to be involved in catalysis.</text>
</comment>
<evidence type="ECO:0000256" key="9">
    <source>
        <dbReference type="ARBA" id="ARBA00022989"/>
    </source>
</evidence>
<dbReference type="InterPro" id="IPR009346">
    <property type="entry name" value="GRIM-19"/>
</dbReference>
<dbReference type="GeneID" id="108628331"/>
<dbReference type="GO" id="GO:0045271">
    <property type="term" value="C:respiratory chain complex I"/>
    <property type="evidence" value="ECO:0007669"/>
    <property type="project" value="UniProtKB-UniRule"/>
</dbReference>
<evidence type="ECO:0000256" key="13">
    <source>
        <dbReference type="ARBA" id="ARBA00046797"/>
    </source>
</evidence>
<keyword evidence="6 14" id="KW-0812">Transmembrane</keyword>
<comment type="similarity">
    <text evidence="2 14">Belongs to the complex I NDUFA13 subunit family.</text>
</comment>
<keyword evidence="7 14" id="KW-0999">Mitochondrion inner membrane</keyword>
<keyword evidence="4 14" id="KW-0813">Transport</keyword>
<evidence type="ECO:0000256" key="11">
    <source>
        <dbReference type="ARBA" id="ARBA00023136"/>
    </source>
</evidence>
<evidence type="ECO:0000313" key="16">
    <source>
        <dbReference type="RefSeq" id="XP_017885651.1"/>
    </source>
</evidence>